<dbReference type="Proteomes" id="UP001469553">
    <property type="component" value="Unassembled WGS sequence"/>
</dbReference>
<reference evidence="1 2" key="1">
    <citation type="submission" date="2021-06" db="EMBL/GenBank/DDBJ databases">
        <authorList>
            <person name="Palmer J.M."/>
        </authorList>
    </citation>
    <scope>NUCLEOTIDE SEQUENCE [LARGE SCALE GENOMIC DNA]</scope>
    <source>
        <strain evidence="1 2">AS_MEX2019</strain>
        <tissue evidence="1">Muscle</tissue>
    </source>
</reference>
<sequence>MPCLMMYCLNLCCRTFVSVRDLIATALQEDIDSDSQDELLDLLDRMGVKIVPSPENLKAVLLQVAHKQIIQEPKYALDNMSAVAGQPLRTTMTTTTKIQVMYEDKETTCRKVLKMIEASPVTPAEKQALRFLQQFIRGLDEVVLRRLLRFGTGADVI</sequence>
<dbReference type="EMBL" id="JAHRIP010088798">
    <property type="protein sequence ID" value="MEQ2316413.1"/>
    <property type="molecule type" value="Genomic_DNA"/>
</dbReference>
<keyword evidence="2" id="KW-1185">Reference proteome</keyword>
<comment type="caution">
    <text evidence="1">The sequence shown here is derived from an EMBL/GenBank/DDBJ whole genome shotgun (WGS) entry which is preliminary data.</text>
</comment>
<proteinExistence type="predicted"/>
<gene>
    <name evidence="1" type="ORF">AMECASPLE_032291</name>
</gene>
<name>A0ABV1AG81_9TELE</name>
<accession>A0ABV1AG81</accession>
<evidence type="ECO:0000313" key="1">
    <source>
        <dbReference type="EMBL" id="MEQ2316413.1"/>
    </source>
</evidence>
<organism evidence="1 2">
    <name type="scientific">Ameca splendens</name>
    <dbReference type="NCBI Taxonomy" id="208324"/>
    <lineage>
        <taxon>Eukaryota</taxon>
        <taxon>Metazoa</taxon>
        <taxon>Chordata</taxon>
        <taxon>Craniata</taxon>
        <taxon>Vertebrata</taxon>
        <taxon>Euteleostomi</taxon>
        <taxon>Actinopterygii</taxon>
        <taxon>Neopterygii</taxon>
        <taxon>Teleostei</taxon>
        <taxon>Neoteleostei</taxon>
        <taxon>Acanthomorphata</taxon>
        <taxon>Ovalentaria</taxon>
        <taxon>Atherinomorphae</taxon>
        <taxon>Cyprinodontiformes</taxon>
        <taxon>Goodeidae</taxon>
        <taxon>Ameca</taxon>
    </lineage>
</organism>
<evidence type="ECO:0000313" key="2">
    <source>
        <dbReference type="Proteomes" id="UP001469553"/>
    </source>
</evidence>
<protein>
    <submittedName>
        <fullName evidence="1">Uncharacterized protein</fullName>
    </submittedName>
</protein>